<dbReference type="InterPro" id="IPR043128">
    <property type="entry name" value="Rev_trsase/Diguanyl_cyclase"/>
</dbReference>
<feature type="transmembrane region" description="Helical" evidence="1">
    <location>
        <begin position="199"/>
        <end position="218"/>
    </location>
</feature>
<name>A0ABV8ING3_9ACTN</name>
<feature type="domain" description="GGDEF" evidence="3">
    <location>
        <begin position="263"/>
        <end position="395"/>
    </location>
</feature>
<dbReference type="Pfam" id="PF00990">
    <property type="entry name" value="GGDEF"/>
    <property type="match status" value="1"/>
</dbReference>
<dbReference type="InterPro" id="IPR001633">
    <property type="entry name" value="EAL_dom"/>
</dbReference>
<dbReference type="SUPFAM" id="SSF141868">
    <property type="entry name" value="EAL domain-like"/>
    <property type="match status" value="1"/>
</dbReference>
<proteinExistence type="predicted"/>
<dbReference type="InterPro" id="IPR035919">
    <property type="entry name" value="EAL_sf"/>
</dbReference>
<dbReference type="InterPro" id="IPR029787">
    <property type="entry name" value="Nucleotide_cyclase"/>
</dbReference>
<dbReference type="PANTHER" id="PTHR44757:SF2">
    <property type="entry name" value="BIOFILM ARCHITECTURE MAINTENANCE PROTEIN MBAA"/>
    <property type="match status" value="1"/>
</dbReference>
<feature type="domain" description="EAL" evidence="2">
    <location>
        <begin position="404"/>
        <end position="657"/>
    </location>
</feature>
<dbReference type="Proteomes" id="UP001595867">
    <property type="component" value="Unassembled WGS sequence"/>
</dbReference>
<sequence>MNASASIGRTGPRTRWGRLLARRATARSAIAGTAVGILTLGVSAVLAASGTAEATQEVRRAQAVTQVLNDISVQVNTQDAALREYLATGGTEYRGEQLAATLDSARSGLDWLQQHDAVDRVELDAIRGAYADYSRIVVEIMAQTERGAKVQGYTELAAPAFAPLRDEVLGNVRRNQEALAGYLADVDRRADMLQTVAEVTILIVAVLFAVCALVLVGYQRRAERQTARRLHEATHDPLTGLGNRAMLHDQLDTAVRHGYETGEPFSLLLIDLDRFKEINDTLGHHTGDELLVEVAQRLDDGCRGDDVVVRLGGDEFALIMPTTPDQPEAVEAGHRILEVLRRPIQLSGLTVDIDASIGVAVYPRDGADAAELLQHADVAMYAAKRRHGGVAGYDASLDEGDASRLSLQSELRQGIERGELVVFYQPKVDVATRMPCGAEALVRWQHPARGLLAPDSFIPLAEDTGLIDLITIEVLDQALAQIARWAELDHPLPVSVNIPARSLTDDTFPATVATALQRHGVRPELLTLEITESAVIADMMRAGEVLGELREQGVNISIDDFGTGYSSIAHLRDMPPHELKIDRSFVMKMCENSRDETIVRAVVDLARNLRLRVVAEGVETESALQALDDLGCHEAQGYHISRPLPAADLTAWLAGAGAGSGMANSAGR</sequence>
<evidence type="ECO:0000259" key="3">
    <source>
        <dbReference type="PROSITE" id="PS50887"/>
    </source>
</evidence>
<reference evidence="5" key="1">
    <citation type="journal article" date="2019" name="Int. J. Syst. Evol. Microbiol.">
        <title>The Global Catalogue of Microorganisms (GCM) 10K type strain sequencing project: providing services to taxonomists for standard genome sequencing and annotation.</title>
        <authorList>
            <consortium name="The Broad Institute Genomics Platform"/>
            <consortium name="The Broad Institute Genome Sequencing Center for Infectious Disease"/>
            <person name="Wu L."/>
            <person name="Ma J."/>
        </authorList>
    </citation>
    <scope>NUCLEOTIDE SEQUENCE [LARGE SCALE GENOMIC DNA]</scope>
    <source>
        <strain evidence="5">TBRC 5832</strain>
    </source>
</reference>
<dbReference type="InterPro" id="IPR052155">
    <property type="entry name" value="Biofilm_reg_signaling"/>
</dbReference>
<dbReference type="SMART" id="SM00267">
    <property type="entry name" value="GGDEF"/>
    <property type="match status" value="1"/>
</dbReference>
<dbReference type="SUPFAM" id="SSF55073">
    <property type="entry name" value="Nucleotide cyclase"/>
    <property type="match status" value="1"/>
</dbReference>
<keyword evidence="1" id="KW-1133">Transmembrane helix</keyword>
<dbReference type="PANTHER" id="PTHR44757">
    <property type="entry name" value="DIGUANYLATE CYCLASE DGCP"/>
    <property type="match status" value="1"/>
</dbReference>
<dbReference type="EMBL" id="JBHSBL010000012">
    <property type="protein sequence ID" value="MFC4065763.1"/>
    <property type="molecule type" value="Genomic_DNA"/>
</dbReference>
<organism evidence="4 5">
    <name type="scientific">Actinoplanes subglobosus</name>
    <dbReference type="NCBI Taxonomy" id="1547892"/>
    <lineage>
        <taxon>Bacteria</taxon>
        <taxon>Bacillati</taxon>
        <taxon>Actinomycetota</taxon>
        <taxon>Actinomycetes</taxon>
        <taxon>Micromonosporales</taxon>
        <taxon>Micromonosporaceae</taxon>
        <taxon>Actinoplanes</taxon>
    </lineage>
</organism>
<comment type="caution">
    <text evidence="4">The sequence shown here is derived from an EMBL/GenBank/DDBJ whole genome shotgun (WGS) entry which is preliminary data.</text>
</comment>
<gene>
    <name evidence="4" type="ORF">ACFO0C_12550</name>
</gene>
<dbReference type="SMART" id="SM00052">
    <property type="entry name" value="EAL"/>
    <property type="match status" value="1"/>
</dbReference>
<dbReference type="PROSITE" id="PS50887">
    <property type="entry name" value="GGDEF"/>
    <property type="match status" value="1"/>
</dbReference>
<dbReference type="PROSITE" id="PS50883">
    <property type="entry name" value="EAL"/>
    <property type="match status" value="1"/>
</dbReference>
<evidence type="ECO:0000256" key="1">
    <source>
        <dbReference type="SAM" id="Phobius"/>
    </source>
</evidence>
<dbReference type="RefSeq" id="WP_378066740.1">
    <property type="nucleotide sequence ID" value="NZ_JBHSBL010000012.1"/>
</dbReference>
<dbReference type="NCBIfam" id="TIGR00254">
    <property type="entry name" value="GGDEF"/>
    <property type="match status" value="1"/>
</dbReference>
<accession>A0ABV8ING3</accession>
<keyword evidence="5" id="KW-1185">Reference proteome</keyword>
<evidence type="ECO:0000313" key="5">
    <source>
        <dbReference type="Proteomes" id="UP001595867"/>
    </source>
</evidence>
<keyword evidence="1" id="KW-0472">Membrane</keyword>
<evidence type="ECO:0000313" key="4">
    <source>
        <dbReference type="EMBL" id="MFC4065763.1"/>
    </source>
</evidence>
<evidence type="ECO:0000259" key="2">
    <source>
        <dbReference type="PROSITE" id="PS50883"/>
    </source>
</evidence>
<keyword evidence="1" id="KW-0812">Transmembrane</keyword>
<dbReference type="Gene3D" id="3.20.20.450">
    <property type="entry name" value="EAL domain"/>
    <property type="match status" value="1"/>
</dbReference>
<dbReference type="CDD" id="cd01948">
    <property type="entry name" value="EAL"/>
    <property type="match status" value="1"/>
</dbReference>
<dbReference type="InterPro" id="IPR000160">
    <property type="entry name" value="GGDEF_dom"/>
</dbReference>
<protein>
    <submittedName>
        <fullName evidence="4">Bifunctional diguanylate cyclase/phosphodiesterase</fullName>
    </submittedName>
</protein>
<dbReference type="CDD" id="cd01949">
    <property type="entry name" value="GGDEF"/>
    <property type="match status" value="1"/>
</dbReference>
<dbReference type="Pfam" id="PF00563">
    <property type="entry name" value="EAL"/>
    <property type="match status" value="1"/>
</dbReference>
<dbReference type="Gene3D" id="3.30.70.270">
    <property type="match status" value="1"/>
</dbReference>